<dbReference type="STRING" id="478801.Ksed_06370"/>
<evidence type="ECO:0000313" key="2">
    <source>
        <dbReference type="Proteomes" id="UP000006666"/>
    </source>
</evidence>
<proteinExistence type="predicted"/>
<dbReference type="HOGENOM" id="CLU_1459537_0_0_11"/>
<accession>C7NLN3</accession>
<dbReference type="EMBL" id="CP001686">
    <property type="protein sequence ID" value="ACV05699.1"/>
    <property type="molecule type" value="Genomic_DNA"/>
</dbReference>
<sequence length="185" mass="20691">MCAIALAKHLPGLGAIAIIDRYTGTVTHASVKPDPEQGWPTVFPWRDQKLTEGHPLLNLTPGASTARRLAWRTPWGTQADFYVDAVSDDKRAIVVFCDLDLWNVEQFHAPIQRDFDSRPLLTGSCCGTTFERRGYPCSNCGQPFCPRCGDCRCERDAKREVVCTECFLQFQPHLVVDGLCVDCRS</sequence>
<keyword evidence="2" id="KW-1185">Reference proteome</keyword>
<reference evidence="1 2" key="1">
    <citation type="journal article" date="2009" name="Stand. Genomic Sci.">
        <title>Complete genome sequence of Kytococcus sedentarius type strain (541).</title>
        <authorList>
            <person name="Sims D."/>
            <person name="Brettin T."/>
            <person name="Detter J.C."/>
            <person name="Han C."/>
            <person name="Lapidus A."/>
            <person name="Copeland A."/>
            <person name="Glavina Del Rio T."/>
            <person name="Nolan M."/>
            <person name="Chen F."/>
            <person name="Lucas S."/>
            <person name="Tice H."/>
            <person name="Cheng J.F."/>
            <person name="Bruce D."/>
            <person name="Goodwin L."/>
            <person name="Pitluck S."/>
            <person name="Ovchinnikova G."/>
            <person name="Pati A."/>
            <person name="Ivanova N."/>
            <person name="Mavrommatis K."/>
            <person name="Chen A."/>
            <person name="Palaniappan K."/>
            <person name="D'haeseleer P."/>
            <person name="Chain P."/>
            <person name="Bristow J."/>
            <person name="Eisen J.A."/>
            <person name="Markowitz V."/>
            <person name="Hugenholtz P."/>
            <person name="Schneider S."/>
            <person name="Goker M."/>
            <person name="Pukall R."/>
            <person name="Kyrpides N.C."/>
            <person name="Klenk H.P."/>
        </authorList>
    </citation>
    <scope>NUCLEOTIDE SEQUENCE [LARGE SCALE GENOMIC DNA]</scope>
    <source>
        <strain evidence="2">ATCC 14392 / DSM 20547 / JCM 11482 / CCUG 33030 / NBRC 15357 / NCTC 11040 / CCM 314 / 541</strain>
    </source>
</reference>
<name>C7NLN3_KYTSD</name>
<gene>
    <name evidence="1" type="ordered locus">Ksed_06370</name>
</gene>
<evidence type="ECO:0000313" key="1">
    <source>
        <dbReference type="EMBL" id="ACV05699.1"/>
    </source>
</evidence>
<dbReference type="AlphaFoldDB" id="C7NLN3"/>
<dbReference type="Proteomes" id="UP000006666">
    <property type="component" value="Chromosome"/>
</dbReference>
<protein>
    <submittedName>
        <fullName evidence="1">Uncharacterized protein</fullName>
    </submittedName>
</protein>
<dbReference type="KEGG" id="kse:Ksed_06370"/>
<organism evidence="1 2">
    <name type="scientific">Kytococcus sedentarius (strain ATCC 14392 / DSM 20547 / JCM 11482 / CCUG 33030 / NBRC 15357 / NCTC 11040 / CCM 314 / 541)</name>
    <name type="common">Micrococcus sedentarius</name>
    <dbReference type="NCBI Taxonomy" id="478801"/>
    <lineage>
        <taxon>Bacteria</taxon>
        <taxon>Bacillati</taxon>
        <taxon>Actinomycetota</taxon>
        <taxon>Actinomycetes</taxon>
        <taxon>Micrococcales</taxon>
        <taxon>Kytococcaceae</taxon>
        <taxon>Kytococcus</taxon>
    </lineage>
</organism>